<organism evidence="1 2">
    <name type="scientific">Paraburkholderia atlantica</name>
    <dbReference type="NCBI Taxonomy" id="2654982"/>
    <lineage>
        <taxon>Bacteria</taxon>
        <taxon>Pseudomonadati</taxon>
        <taxon>Pseudomonadota</taxon>
        <taxon>Betaproteobacteria</taxon>
        <taxon>Burkholderiales</taxon>
        <taxon>Burkholderiaceae</taxon>
        <taxon>Paraburkholderia</taxon>
    </lineage>
</organism>
<keyword evidence="2" id="KW-1185">Reference proteome</keyword>
<dbReference type="EMBL" id="JACHDD010000003">
    <property type="protein sequence ID" value="MBB5423566.1"/>
    <property type="molecule type" value="Genomic_DNA"/>
</dbReference>
<sequence length="45" mass="5418">MLLFDAQAHREDVPESDVRHFNFLNVVRLYRNRDVATSWRIPEFG</sequence>
<dbReference type="Proteomes" id="UP000592780">
    <property type="component" value="Unassembled WGS sequence"/>
</dbReference>
<evidence type="ECO:0000313" key="2">
    <source>
        <dbReference type="Proteomes" id="UP000592780"/>
    </source>
</evidence>
<accession>A0A7W8V555</accession>
<gene>
    <name evidence="1" type="ORF">HDG40_001710</name>
</gene>
<dbReference type="RefSeq" id="WP_018436121.1">
    <property type="nucleotide sequence ID" value="NZ_JACHDD010000003.1"/>
</dbReference>
<comment type="caution">
    <text evidence="1">The sequence shown here is derived from an EMBL/GenBank/DDBJ whole genome shotgun (WGS) entry which is preliminary data.</text>
</comment>
<reference evidence="1 2" key="1">
    <citation type="submission" date="2020-08" db="EMBL/GenBank/DDBJ databases">
        <title>Genomic Encyclopedia of Type Strains, Phase IV (KMG-V): Genome sequencing to study the core and pangenomes of soil and plant-associated prokaryotes.</title>
        <authorList>
            <person name="Whitman W."/>
        </authorList>
    </citation>
    <scope>NUCLEOTIDE SEQUENCE [LARGE SCALE GENOMIC DNA]</scope>
    <source>
        <strain evidence="1 2">JPY158</strain>
    </source>
</reference>
<evidence type="ECO:0000313" key="1">
    <source>
        <dbReference type="EMBL" id="MBB5423566.1"/>
    </source>
</evidence>
<proteinExistence type="predicted"/>
<name>A0A7W8V555_PARAM</name>
<dbReference type="AlphaFoldDB" id="A0A7W8V555"/>
<protein>
    <submittedName>
        <fullName evidence="1">Uncharacterized protein</fullName>
    </submittedName>
</protein>